<keyword evidence="11" id="KW-1185">Reference proteome</keyword>
<feature type="transmembrane region" description="Helical" evidence="8">
    <location>
        <begin position="456"/>
        <end position="475"/>
    </location>
</feature>
<evidence type="ECO:0000313" key="11">
    <source>
        <dbReference type="Proteomes" id="UP001589773"/>
    </source>
</evidence>
<dbReference type="PANTHER" id="PTHR33908">
    <property type="entry name" value="MANNOSYLTRANSFERASE YKCB-RELATED"/>
    <property type="match status" value="1"/>
</dbReference>
<protein>
    <submittedName>
        <fullName evidence="10">GtrA family protein</fullName>
    </submittedName>
</protein>
<evidence type="ECO:0000256" key="4">
    <source>
        <dbReference type="ARBA" id="ARBA00022679"/>
    </source>
</evidence>
<feature type="transmembrane region" description="Helical" evidence="8">
    <location>
        <begin position="481"/>
        <end position="499"/>
    </location>
</feature>
<evidence type="ECO:0000256" key="3">
    <source>
        <dbReference type="ARBA" id="ARBA00022676"/>
    </source>
</evidence>
<sequence>MQAGSGNATRVAFLRYALAGAAGTVAHYALLLALVSLGLMAPAPASVLGALFGAVINFMLNAAWTFSDRARSHFTWRTAARFFATAVLAAALNGIAMTLLVDGLGLDYRLAQLLVTAMLLGATFLVNASWTFQARPLQTSPETQGGARLLPLRGFWPLCALVTVLALLLRLPTLESRSLWLDETYSAWFAAVPLRELWTSVPLYETHPPFYYTLLKGWTALFGNGEAAMRTLSVLASTLTVFALPAGARLARLGATAERVALLAALFLAVNANSILFAQQARPYALQALSGTLAVFFSCMLVLELARGSATATTAASMVPMPALGRSRRLWAWSAGLALSAGVTLWLHNTGVFAAFGIWTGMTTALLLAVPGPRRPQVLAVGLAGLGALLVWSPFLPMLVKQGEAMAKLAYWIGFKPRDTIAAWSVISGSPIMHYPVAALVALAYAWLWRRARAHFWLLGCVMSLPILALAGYSYVVKPLFLSRLFAWLAPLGMVLLALGIHTLRPRWRPPAIAVILLLSAWSVNAFYRSDTENWREMLAQLTHESRPGDLVLAFPNEVQMPVTYYATPGRTPGFVYLPGPFPALGLARRYVGNAGAPGIAAPDIAQLRTLVQGRRRVWLVERLAKRYDPDNLVLEELGRRYRLVKQIDGNGAVIRLYEAPLP</sequence>
<feature type="transmembrane region" description="Helical" evidence="8">
    <location>
        <begin position="330"/>
        <end position="347"/>
    </location>
</feature>
<organism evidence="10 11">
    <name type="scientific">Massilia consociata</name>
    <dbReference type="NCBI Taxonomy" id="760117"/>
    <lineage>
        <taxon>Bacteria</taxon>
        <taxon>Pseudomonadati</taxon>
        <taxon>Pseudomonadota</taxon>
        <taxon>Betaproteobacteria</taxon>
        <taxon>Burkholderiales</taxon>
        <taxon>Oxalobacteraceae</taxon>
        <taxon>Telluria group</taxon>
        <taxon>Massilia</taxon>
    </lineage>
</organism>
<feature type="transmembrane region" description="Helical" evidence="8">
    <location>
        <begin position="511"/>
        <end position="528"/>
    </location>
</feature>
<feature type="transmembrane region" description="Helical" evidence="8">
    <location>
        <begin position="353"/>
        <end position="371"/>
    </location>
</feature>
<dbReference type="EMBL" id="JBHLWP010000003">
    <property type="protein sequence ID" value="MFC0250560.1"/>
    <property type="molecule type" value="Genomic_DNA"/>
</dbReference>
<dbReference type="RefSeq" id="WP_379677326.1">
    <property type="nucleotide sequence ID" value="NZ_JBHLWP010000003.1"/>
</dbReference>
<comment type="caution">
    <text evidence="10">The sequence shown here is derived from an EMBL/GenBank/DDBJ whole genome shotgun (WGS) entry which is preliminary data.</text>
</comment>
<dbReference type="Proteomes" id="UP001589773">
    <property type="component" value="Unassembled WGS sequence"/>
</dbReference>
<keyword evidence="2" id="KW-1003">Cell membrane</keyword>
<dbReference type="Pfam" id="PF04138">
    <property type="entry name" value="GtrA_DPMS_TM"/>
    <property type="match status" value="1"/>
</dbReference>
<feature type="transmembrane region" description="Helical" evidence="8">
    <location>
        <begin position="12"/>
        <end position="41"/>
    </location>
</feature>
<keyword evidence="6 8" id="KW-1133">Transmembrane helix</keyword>
<name>A0ABV6FAK2_9BURK</name>
<comment type="subcellular location">
    <subcellularLocation>
        <location evidence="1">Cell membrane</location>
        <topology evidence="1">Multi-pass membrane protein</topology>
    </subcellularLocation>
</comment>
<feature type="domain" description="GtrA/DPMS transmembrane" evidence="9">
    <location>
        <begin position="15"/>
        <end position="132"/>
    </location>
</feature>
<evidence type="ECO:0000313" key="10">
    <source>
        <dbReference type="EMBL" id="MFC0250560.1"/>
    </source>
</evidence>
<evidence type="ECO:0000256" key="2">
    <source>
        <dbReference type="ARBA" id="ARBA00022475"/>
    </source>
</evidence>
<proteinExistence type="predicted"/>
<reference evidence="10 11" key="1">
    <citation type="submission" date="2024-09" db="EMBL/GenBank/DDBJ databases">
        <authorList>
            <person name="Sun Q."/>
            <person name="Mori K."/>
        </authorList>
    </citation>
    <scope>NUCLEOTIDE SEQUENCE [LARGE SCALE GENOMIC DNA]</scope>
    <source>
        <strain evidence="10 11">CCM 7792</strain>
    </source>
</reference>
<feature type="transmembrane region" description="Helical" evidence="8">
    <location>
        <begin position="378"/>
        <end position="400"/>
    </location>
</feature>
<evidence type="ECO:0000256" key="1">
    <source>
        <dbReference type="ARBA" id="ARBA00004651"/>
    </source>
</evidence>
<evidence type="ECO:0000256" key="7">
    <source>
        <dbReference type="ARBA" id="ARBA00023136"/>
    </source>
</evidence>
<feature type="transmembrane region" description="Helical" evidence="8">
    <location>
        <begin position="79"/>
        <end position="101"/>
    </location>
</feature>
<feature type="transmembrane region" description="Helical" evidence="8">
    <location>
        <begin position="113"/>
        <end position="133"/>
    </location>
</feature>
<dbReference type="PANTHER" id="PTHR33908:SF11">
    <property type="entry name" value="MEMBRANE PROTEIN"/>
    <property type="match status" value="1"/>
</dbReference>
<evidence type="ECO:0000256" key="6">
    <source>
        <dbReference type="ARBA" id="ARBA00022989"/>
    </source>
</evidence>
<keyword evidence="3" id="KW-0328">Glycosyltransferase</keyword>
<evidence type="ECO:0000256" key="5">
    <source>
        <dbReference type="ARBA" id="ARBA00022692"/>
    </source>
</evidence>
<keyword evidence="7 8" id="KW-0472">Membrane</keyword>
<feature type="transmembrane region" description="Helical" evidence="8">
    <location>
        <begin position="47"/>
        <end position="67"/>
    </location>
</feature>
<feature type="transmembrane region" description="Helical" evidence="8">
    <location>
        <begin position="284"/>
        <end position="303"/>
    </location>
</feature>
<feature type="transmembrane region" description="Helical" evidence="8">
    <location>
        <begin position="227"/>
        <end position="248"/>
    </location>
</feature>
<keyword evidence="4" id="KW-0808">Transferase</keyword>
<feature type="transmembrane region" description="Helical" evidence="8">
    <location>
        <begin position="154"/>
        <end position="171"/>
    </location>
</feature>
<evidence type="ECO:0000259" key="9">
    <source>
        <dbReference type="Pfam" id="PF04138"/>
    </source>
</evidence>
<gene>
    <name evidence="10" type="ORF">ACFFJK_01545</name>
</gene>
<accession>A0ABV6FAK2</accession>
<evidence type="ECO:0000256" key="8">
    <source>
        <dbReference type="SAM" id="Phobius"/>
    </source>
</evidence>
<keyword evidence="5 8" id="KW-0812">Transmembrane</keyword>
<feature type="transmembrane region" description="Helical" evidence="8">
    <location>
        <begin position="260"/>
        <end position="278"/>
    </location>
</feature>
<dbReference type="InterPro" id="IPR050297">
    <property type="entry name" value="LipidA_mod_glycosyltrf_83"/>
</dbReference>
<dbReference type="InterPro" id="IPR007267">
    <property type="entry name" value="GtrA_DPMS_TM"/>
</dbReference>